<gene>
    <name evidence="4" type="ORF">FNB79_13380</name>
</gene>
<evidence type="ECO:0000256" key="1">
    <source>
        <dbReference type="SAM" id="Phobius"/>
    </source>
</evidence>
<dbReference type="InterPro" id="IPR025403">
    <property type="entry name" value="TgpA-like_C"/>
</dbReference>
<dbReference type="OrthoDB" id="5491447at2"/>
<evidence type="ECO:0000313" key="4">
    <source>
        <dbReference type="EMBL" id="QDO94917.1"/>
    </source>
</evidence>
<proteinExistence type="predicted"/>
<evidence type="ECO:0000259" key="3">
    <source>
        <dbReference type="Pfam" id="PF13559"/>
    </source>
</evidence>
<keyword evidence="1" id="KW-0812">Transmembrane</keyword>
<feature type="chain" id="PRO_5022007628" evidence="2">
    <location>
        <begin position="23"/>
        <end position="242"/>
    </location>
</feature>
<protein>
    <submittedName>
        <fullName evidence="4">DUF4129 domain-containing protein</fullName>
    </submittedName>
</protein>
<accession>A0A516GTS5</accession>
<dbReference type="AlphaFoldDB" id="A0A516GTS5"/>
<evidence type="ECO:0000256" key="2">
    <source>
        <dbReference type="SAM" id="SignalP"/>
    </source>
</evidence>
<keyword evidence="2" id="KW-0732">Signal</keyword>
<sequence>MIRKTLIYIAFLLFQYGFSAHLNVNFQEETDSVINSKTVAVKNHLEYTTNLKDKYNGSDFKYNDHLKATKKAVTTPDSSNSSGLNMLKLFANFMTSIFPIILGLIVVLIILKTVLGTNIRFWNTKTSNKKVTDHVIYEDEDIHDTNFESHIKNALSQQNYRLATRYYYLALLKKLSDKKTITYHKDKTNSEYIFEIQNKNIKDQFSNISYIYSYVWYGEFPIDAAKFQTIEQQYKSIFNTIN</sequence>
<reference evidence="4 5" key="1">
    <citation type="submission" date="2019-07" db="EMBL/GenBank/DDBJ databases">
        <title>Genome sequencing for Formosa sp. PS13.</title>
        <authorList>
            <person name="Park S.-J."/>
        </authorList>
    </citation>
    <scope>NUCLEOTIDE SEQUENCE [LARGE SCALE GENOMIC DNA]</scope>
    <source>
        <strain evidence="4 5">PS13</strain>
    </source>
</reference>
<dbReference type="EMBL" id="CP041637">
    <property type="protein sequence ID" value="QDO94917.1"/>
    <property type="molecule type" value="Genomic_DNA"/>
</dbReference>
<keyword evidence="5" id="KW-1185">Reference proteome</keyword>
<dbReference type="RefSeq" id="WP_143381792.1">
    <property type="nucleotide sequence ID" value="NZ_CP041637.1"/>
</dbReference>
<evidence type="ECO:0000313" key="5">
    <source>
        <dbReference type="Proteomes" id="UP000319209"/>
    </source>
</evidence>
<keyword evidence="1" id="KW-1133">Transmembrane helix</keyword>
<feature type="signal peptide" evidence="2">
    <location>
        <begin position="1"/>
        <end position="22"/>
    </location>
</feature>
<organism evidence="4 5">
    <name type="scientific">Formosa sediminum</name>
    <dbReference type="NCBI Taxonomy" id="2594004"/>
    <lineage>
        <taxon>Bacteria</taxon>
        <taxon>Pseudomonadati</taxon>
        <taxon>Bacteroidota</taxon>
        <taxon>Flavobacteriia</taxon>
        <taxon>Flavobacteriales</taxon>
        <taxon>Flavobacteriaceae</taxon>
        <taxon>Formosa</taxon>
    </lineage>
</organism>
<name>A0A516GTS5_9FLAO</name>
<feature type="transmembrane region" description="Helical" evidence="1">
    <location>
        <begin position="89"/>
        <end position="111"/>
    </location>
</feature>
<keyword evidence="1" id="KW-0472">Membrane</keyword>
<dbReference type="Pfam" id="PF13559">
    <property type="entry name" value="DUF4129"/>
    <property type="match status" value="1"/>
</dbReference>
<dbReference type="KEGG" id="fop:FNB79_13380"/>
<feature type="domain" description="Protein-glutamine gamma-glutamyltransferase-like C-terminal" evidence="3">
    <location>
        <begin position="168"/>
        <end position="234"/>
    </location>
</feature>
<dbReference type="Proteomes" id="UP000319209">
    <property type="component" value="Chromosome"/>
</dbReference>